<sequence length="125" mass="14767">MVRILDAQRKWVRQEDMGYVVLHCMRIRENEVSYRDEWKIENVDGYSTETRHVPQQDESLDCGIFMMGYIYSIINDTLPFIHQNNCELLRAKIAIVFISKESDLLEYAFTQEVDSEYICLGCPEC</sequence>
<gene>
    <name evidence="1" type="ORF">A4U43_C01F30850</name>
</gene>
<evidence type="ECO:0000313" key="2">
    <source>
        <dbReference type="Proteomes" id="UP000243459"/>
    </source>
</evidence>
<dbReference type="PANTHER" id="PTHR47539">
    <property type="entry name" value="PENTATRICOPEPTIDE REPEAT-CONTAINING PROTEIN OTP51, CHLOROPLASTIC"/>
    <property type="match status" value="1"/>
</dbReference>
<keyword evidence="2" id="KW-1185">Reference proteome</keyword>
<dbReference type="GO" id="GO:0045292">
    <property type="term" value="P:mRNA cis splicing, via spliceosome"/>
    <property type="evidence" value="ECO:0007669"/>
    <property type="project" value="TreeGrafter"/>
</dbReference>
<name>A0A5P1FTP3_ASPOF</name>
<dbReference type="InterPro" id="IPR038765">
    <property type="entry name" value="Papain-like_cys_pep_sf"/>
</dbReference>
<dbReference type="SUPFAM" id="SSF54001">
    <property type="entry name" value="Cysteine proteinases"/>
    <property type="match status" value="1"/>
</dbReference>
<accession>A0A5P1FTP3</accession>
<dbReference type="GO" id="GO:0048564">
    <property type="term" value="P:photosystem I assembly"/>
    <property type="evidence" value="ECO:0007669"/>
    <property type="project" value="TreeGrafter"/>
</dbReference>
<reference evidence="2" key="1">
    <citation type="journal article" date="2017" name="Nat. Commun.">
        <title>The asparagus genome sheds light on the origin and evolution of a young Y chromosome.</title>
        <authorList>
            <person name="Harkess A."/>
            <person name="Zhou J."/>
            <person name="Xu C."/>
            <person name="Bowers J.E."/>
            <person name="Van der Hulst R."/>
            <person name="Ayyampalayam S."/>
            <person name="Mercati F."/>
            <person name="Riccardi P."/>
            <person name="McKain M.R."/>
            <person name="Kakrana A."/>
            <person name="Tang H."/>
            <person name="Ray J."/>
            <person name="Groenendijk J."/>
            <person name="Arikit S."/>
            <person name="Mathioni S.M."/>
            <person name="Nakano M."/>
            <person name="Shan H."/>
            <person name="Telgmann-Rauber A."/>
            <person name="Kanno A."/>
            <person name="Yue Z."/>
            <person name="Chen H."/>
            <person name="Li W."/>
            <person name="Chen Y."/>
            <person name="Xu X."/>
            <person name="Zhang Y."/>
            <person name="Luo S."/>
            <person name="Chen H."/>
            <person name="Gao J."/>
            <person name="Mao Z."/>
            <person name="Pires J.C."/>
            <person name="Luo M."/>
            <person name="Kudrna D."/>
            <person name="Wing R.A."/>
            <person name="Meyers B.C."/>
            <person name="Yi K."/>
            <person name="Kong H."/>
            <person name="Lavrijsen P."/>
            <person name="Sunseri F."/>
            <person name="Falavigna A."/>
            <person name="Ye Y."/>
            <person name="Leebens-Mack J.H."/>
            <person name="Chen G."/>
        </authorList>
    </citation>
    <scope>NUCLEOTIDE SEQUENCE [LARGE SCALE GENOMIC DNA]</scope>
    <source>
        <strain evidence="2">cv. DH0086</strain>
    </source>
</reference>
<dbReference type="Gramene" id="ONK81588">
    <property type="protein sequence ID" value="ONK81588"/>
    <property type="gene ID" value="A4U43_C01F30850"/>
</dbReference>
<dbReference type="EMBL" id="CM007381">
    <property type="protein sequence ID" value="ONK81588.1"/>
    <property type="molecule type" value="Genomic_DNA"/>
</dbReference>
<protein>
    <recommendedName>
        <fullName evidence="3">Ubiquitin-like protease family profile domain-containing protein</fullName>
    </recommendedName>
</protein>
<organism evidence="1 2">
    <name type="scientific">Asparagus officinalis</name>
    <name type="common">Garden asparagus</name>
    <dbReference type="NCBI Taxonomy" id="4686"/>
    <lineage>
        <taxon>Eukaryota</taxon>
        <taxon>Viridiplantae</taxon>
        <taxon>Streptophyta</taxon>
        <taxon>Embryophyta</taxon>
        <taxon>Tracheophyta</taxon>
        <taxon>Spermatophyta</taxon>
        <taxon>Magnoliopsida</taxon>
        <taxon>Liliopsida</taxon>
        <taxon>Asparagales</taxon>
        <taxon>Asparagaceae</taxon>
        <taxon>Asparagoideae</taxon>
        <taxon>Asparagus</taxon>
    </lineage>
</organism>
<dbReference type="Gene3D" id="3.40.395.10">
    <property type="entry name" value="Adenoviral Proteinase, Chain A"/>
    <property type="match status" value="1"/>
</dbReference>
<dbReference type="Proteomes" id="UP000243459">
    <property type="component" value="Chromosome 1"/>
</dbReference>
<evidence type="ECO:0008006" key="3">
    <source>
        <dbReference type="Google" id="ProtNLM"/>
    </source>
</evidence>
<proteinExistence type="predicted"/>
<dbReference type="AlphaFoldDB" id="A0A5P1FTP3"/>
<dbReference type="GO" id="GO:0000373">
    <property type="term" value="P:Group II intron splicing"/>
    <property type="evidence" value="ECO:0007669"/>
    <property type="project" value="TreeGrafter"/>
</dbReference>
<dbReference type="InterPro" id="IPR052500">
    <property type="entry name" value="Chloro/Mito_RNA_Process"/>
</dbReference>
<dbReference type="PANTHER" id="PTHR47539:SF1">
    <property type="entry name" value="PENTATRICOPEPTIDE REPEAT-CONTAINING PROTEIN OTP51, CHLOROPLASTIC"/>
    <property type="match status" value="1"/>
</dbReference>
<evidence type="ECO:0000313" key="1">
    <source>
        <dbReference type="EMBL" id="ONK81588.1"/>
    </source>
</evidence>